<keyword evidence="1" id="KW-0732">Signal</keyword>
<dbReference type="EMBL" id="CP095061">
    <property type="protein sequence ID" value="UOQ66776.1"/>
    <property type="molecule type" value="Genomic_DNA"/>
</dbReference>
<keyword evidence="3" id="KW-1185">Reference proteome</keyword>
<dbReference type="Proteomes" id="UP000830401">
    <property type="component" value="Chromosome"/>
</dbReference>
<sequence length="206" mass="22282">MKQAILRWLCLVLLGVSAPVLAQQNKPQPSKAQPATPAAAAASAVPKFSGKLSSDPAQFMQDVQLMMATTKNSAAIGSGVRLQQLWASNKLTATQQSKIVTLSQQMLALGYKPRPHFELLFNGLIAGATVQNMPDQQMDGLLDVLTKTVVNIPGPEAAKFIAATTQFLQTKTLYSSRYNKLRVGGALSRLRTTSKTCRAWPPRLHP</sequence>
<evidence type="ECO:0000313" key="3">
    <source>
        <dbReference type="Proteomes" id="UP000830401"/>
    </source>
</evidence>
<accession>A0ABY4G7K7</accession>
<evidence type="ECO:0000256" key="1">
    <source>
        <dbReference type="SAM" id="SignalP"/>
    </source>
</evidence>
<name>A0ABY4G7K7_9BACT</name>
<protein>
    <submittedName>
        <fullName evidence="2">Uncharacterized protein</fullName>
    </submittedName>
</protein>
<organism evidence="2 3">
    <name type="scientific">Hymenobacter volaticus</name>
    <dbReference type="NCBI Taxonomy" id="2932254"/>
    <lineage>
        <taxon>Bacteria</taxon>
        <taxon>Pseudomonadati</taxon>
        <taxon>Bacteroidota</taxon>
        <taxon>Cytophagia</taxon>
        <taxon>Cytophagales</taxon>
        <taxon>Hymenobacteraceae</taxon>
        <taxon>Hymenobacter</taxon>
    </lineage>
</organism>
<dbReference type="RefSeq" id="WP_245121228.1">
    <property type="nucleotide sequence ID" value="NZ_CP095061.1"/>
</dbReference>
<evidence type="ECO:0000313" key="2">
    <source>
        <dbReference type="EMBL" id="UOQ66776.1"/>
    </source>
</evidence>
<reference evidence="2" key="1">
    <citation type="submission" date="2022-04" db="EMBL/GenBank/DDBJ databases">
        <title>Hymenobacter sp. isolated from the air.</title>
        <authorList>
            <person name="Won M."/>
            <person name="Lee C.-M."/>
            <person name="Woen H.-Y."/>
            <person name="Kwon S.-W."/>
        </authorList>
    </citation>
    <scope>NUCLEOTIDE SEQUENCE</scope>
    <source>
        <strain evidence="2">5420S-77</strain>
    </source>
</reference>
<proteinExistence type="predicted"/>
<feature type="signal peptide" evidence="1">
    <location>
        <begin position="1"/>
        <end position="22"/>
    </location>
</feature>
<gene>
    <name evidence="2" type="ORF">MUN86_02305</name>
</gene>
<feature type="chain" id="PRO_5047508469" evidence="1">
    <location>
        <begin position="23"/>
        <end position="206"/>
    </location>
</feature>